<dbReference type="SUPFAM" id="SSF49464">
    <property type="entry name" value="Carboxypeptidase regulatory domain-like"/>
    <property type="match status" value="1"/>
</dbReference>
<name>X1BBR9_9ZZZZ</name>
<comment type="caution">
    <text evidence="1">The sequence shown here is derived from an EMBL/GenBank/DDBJ whole genome shotgun (WGS) entry which is preliminary data.</text>
</comment>
<accession>X1BBR9</accession>
<gene>
    <name evidence="1" type="ORF">S01H4_31595</name>
</gene>
<dbReference type="Gene3D" id="2.60.40.1120">
    <property type="entry name" value="Carboxypeptidase-like, regulatory domain"/>
    <property type="match status" value="1"/>
</dbReference>
<evidence type="ECO:0000313" key="1">
    <source>
        <dbReference type="EMBL" id="GAG81573.1"/>
    </source>
</evidence>
<dbReference type="EMBL" id="BART01016427">
    <property type="protein sequence ID" value="GAG81573.1"/>
    <property type="molecule type" value="Genomic_DNA"/>
</dbReference>
<sequence>PDKMAADLEAAKAALEAEISAKILEIIRAVCPPFGSIYGLVYDEETEIGIYPCDIFLTSPIISGGITDETYENGDYLIDVYPMVCSLKFESPGYETKVISNVESIANTFVRIDAGLKKKERITEENSLDIFIRKAPLVLKTKILLARKLYKMQKSQEIEKEDSEK</sequence>
<dbReference type="AlphaFoldDB" id="X1BBR9"/>
<protein>
    <submittedName>
        <fullName evidence="1">Uncharacterized protein</fullName>
    </submittedName>
</protein>
<organism evidence="1">
    <name type="scientific">marine sediment metagenome</name>
    <dbReference type="NCBI Taxonomy" id="412755"/>
    <lineage>
        <taxon>unclassified sequences</taxon>
        <taxon>metagenomes</taxon>
        <taxon>ecological metagenomes</taxon>
    </lineage>
</organism>
<proteinExistence type="predicted"/>
<reference evidence="1" key="1">
    <citation type="journal article" date="2014" name="Front. Microbiol.">
        <title>High frequency of phylogenetically diverse reductive dehalogenase-homologous genes in deep subseafloor sedimentary metagenomes.</title>
        <authorList>
            <person name="Kawai M."/>
            <person name="Futagami T."/>
            <person name="Toyoda A."/>
            <person name="Takaki Y."/>
            <person name="Nishi S."/>
            <person name="Hori S."/>
            <person name="Arai W."/>
            <person name="Tsubouchi T."/>
            <person name="Morono Y."/>
            <person name="Uchiyama I."/>
            <person name="Ito T."/>
            <person name="Fujiyama A."/>
            <person name="Inagaki F."/>
            <person name="Takami H."/>
        </authorList>
    </citation>
    <scope>NUCLEOTIDE SEQUENCE</scope>
    <source>
        <strain evidence="1">Expedition CK06-06</strain>
    </source>
</reference>
<feature type="non-terminal residue" evidence="1">
    <location>
        <position position="1"/>
    </location>
</feature>
<dbReference type="InterPro" id="IPR008969">
    <property type="entry name" value="CarboxyPept-like_regulatory"/>
</dbReference>